<dbReference type="EMBL" id="VTPC01000359">
    <property type="protein sequence ID" value="KAF2905996.1"/>
    <property type="molecule type" value="Genomic_DNA"/>
</dbReference>
<gene>
    <name evidence="1" type="ORF">ILUMI_00180</name>
</gene>
<name>A0A8K0DKQ9_IGNLU</name>
<sequence>MLIDGLLAQNFDVMQAVEDADSPIISNAFQLGQQSRTAAIVVGEEVDVLILLTAAAPVSSKIYLLKPGKGKPADMFYSPLGFKYPNNVKNDILFLHAFDGRDSTSAIVRARAIKIRQNHRKKKLAGSCDCF</sequence>
<organism evidence="1 2">
    <name type="scientific">Ignelater luminosus</name>
    <name type="common">Cucubano</name>
    <name type="synonym">Pyrophorus luminosus</name>
    <dbReference type="NCBI Taxonomy" id="2038154"/>
    <lineage>
        <taxon>Eukaryota</taxon>
        <taxon>Metazoa</taxon>
        <taxon>Ecdysozoa</taxon>
        <taxon>Arthropoda</taxon>
        <taxon>Hexapoda</taxon>
        <taxon>Insecta</taxon>
        <taxon>Pterygota</taxon>
        <taxon>Neoptera</taxon>
        <taxon>Endopterygota</taxon>
        <taxon>Coleoptera</taxon>
        <taxon>Polyphaga</taxon>
        <taxon>Elateriformia</taxon>
        <taxon>Elateroidea</taxon>
        <taxon>Elateridae</taxon>
        <taxon>Agrypninae</taxon>
        <taxon>Pyrophorini</taxon>
        <taxon>Ignelater</taxon>
    </lineage>
</organism>
<proteinExistence type="predicted"/>
<evidence type="ECO:0000313" key="2">
    <source>
        <dbReference type="Proteomes" id="UP000801492"/>
    </source>
</evidence>
<evidence type="ECO:0000313" key="1">
    <source>
        <dbReference type="EMBL" id="KAF2905996.1"/>
    </source>
</evidence>
<protein>
    <submittedName>
        <fullName evidence="1">Uncharacterized protein</fullName>
    </submittedName>
</protein>
<accession>A0A8K0DKQ9</accession>
<reference evidence="1" key="1">
    <citation type="submission" date="2019-08" db="EMBL/GenBank/DDBJ databases">
        <title>The genome of the North American firefly Photinus pyralis.</title>
        <authorList>
            <consortium name="Photinus pyralis genome working group"/>
            <person name="Fallon T.R."/>
            <person name="Sander Lower S.E."/>
            <person name="Weng J.-K."/>
        </authorList>
    </citation>
    <scope>NUCLEOTIDE SEQUENCE</scope>
    <source>
        <strain evidence="1">TRF0915ILg1</strain>
        <tissue evidence="1">Whole body</tissue>
    </source>
</reference>
<dbReference type="AlphaFoldDB" id="A0A8K0DKQ9"/>
<dbReference type="Proteomes" id="UP000801492">
    <property type="component" value="Unassembled WGS sequence"/>
</dbReference>
<comment type="caution">
    <text evidence="1">The sequence shown here is derived from an EMBL/GenBank/DDBJ whole genome shotgun (WGS) entry which is preliminary data.</text>
</comment>
<dbReference type="OrthoDB" id="10059378at2759"/>
<keyword evidence="2" id="KW-1185">Reference proteome</keyword>